<reference evidence="3 4" key="1">
    <citation type="submission" date="2016-03" db="EMBL/GenBank/DDBJ databases">
        <authorList>
            <person name="Devillers H."/>
        </authorList>
    </citation>
    <scope>NUCLEOTIDE SEQUENCE [LARGE SCALE GENOMIC DNA]</scope>
    <source>
        <strain evidence="3">CBS 11717</strain>
    </source>
</reference>
<dbReference type="PANTHER" id="PTHR14778">
    <property type="entry name" value="KINETOCHORE-ASSOCIATED PROTEIN DSN1 HOMOLOG"/>
    <property type="match status" value="1"/>
</dbReference>
<dbReference type="GO" id="GO:0000444">
    <property type="term" value="C:MIS12/MIND type complex"/>
    <property type="evidence" value="ECO:0007669"/>
    <property type="project" value="InterPro"/>
</dbReference>
<dbReference type="PANTHER" id="PTHR14778:SF2">
    <property type="entry name" value="KINETOCHORE-ASSOCIATED PROTEIN DSN1 HOMOLOG"/>
    <property type="match status" value="1"/>
</dbReference>
<evidence type="ECO:0000313" key="4">
    <source>
        <dbReference type="Proteomes" id="UP000191024"/>
    </source>
</evidence>
<evidence type="ECO:0000313" key="3">
    <source>
        <dbReference type="EMBL" id="SCU81123.1"/>
    </source>
</evidence>
<evidence type="ECO:0000256" key="2">
    <source>
        <dbReference type="SAM" id="MobiDB-lite"/>
    </source>
</evidence>
<dbReference type="OrthoDB" id="3364649at2759"/>
<keyword evidence="4" id="KW-1185">Reference proteome</keyword>
<feature type="region of interest" description="Disordered" evidence="2">
    <location>
        <begin position="1"/>
        <end position="22"/>
    </location>
</feature>
<keyword evidence="1" id="KW-0175">Coiled coil</keyword>
<organism evidence="3 4">
    <name type="scientific">Lachancea mirantina</name>
    <dbReference type="NCBI Taxonomy" id="1230905"/>
    <lineage>
        <taxon>Eukaryota</taxon>
        <taxon>Fungi</taxon>
        <taxon>Dikarya</taxon>
        <taxon>Ascomycota</taxon>
        <taxon>Saccharomycotina</taxon>
        <taxon>Saccharomycetes</taxon>
        <taxon>Saccharomycetales</taxon>
        <taxon>Saccharomycetaceae</taxon>
        <taxon>Lachancea</taxon>
    </lineage>
</organism>
<dbReference type="GO" id="GO:0007059">
    <property type="term" value="P:chromosome segregation"/>
    <property type="evidence" value="ECO:0007669"/>
    <property type="project" value="InterPro"/>
</dbReference>
<dbReference type="GO" id="GO:0051301">
    <property type="term" value="P:cell division"/>
    <property type="evidence" value="ECO:0007669"/>
    <property type="project" value="InterPro"/>
</dbReference>
<feature type="compositionally biased region" description="Low complexity" evidence="2">
    <location>
        <begin position="1"/>
        <end position="12"/>
    </location>
</feature>
<dbReference type="EMBL" id="LT598464">
    <property type="protein sequence ID" value="SCU81123.1"/>
    <property type="molecule type" value="Genomic_DNA"/>
</dbReference>
<feature type="compositionally biased region" description="Basic and acidic residues" evidence="2">
    <location>
        <begin position="60"/>
        <end position="69"/>
    </location>
</feature>
<dbReference type="Proteomes" id="UP000191024">
    <property type="component" value="Chromosome B"/>
</dbReference>
<dbReference type="InterPro" id="IPR013218">
    <property type="entry name" value="Dsn1/Mis13"/>
</dbReference>
<feature type="coiled-coil region" evidence="1">
    <location>
        <begin position="391"/>
        <end position="418"/>
    </location>
</feature>
<evidence type="ECO:0000256" key="1">
    <source>
        <dbReference type="SAM" id="Coils"/>
    </source>
</evidence>
<dbReference type="Pfam" id="PF08202">
    <property type="entry name" value="MIS13"/>
    <property type="match status" value="1"/>
</dbReference>
<dbReference type="AlphaFoldDB" id="A0A1G4IVN5"/>
<name>A0A1G4IVN5_9SACH</name>
<feature type="region of interest" description="Disordered" evidence="2">
    <location>
        <begin position="210"/>
        <end position="231"/>
    </location>
</feature>
<sequence>MSSQNSRSSNPRDSNRKRFHGLKMETLPFSADLKNNETFETVQDIESEKMADYETASTHSKLEHDDDFKFKRHRSKQAGTASLGERLDNIQELQKARWMDNFNSSVNFERQTLNQNYSRKVSPSQNQSQQPPIIADAPQPMAPPYMPYMYYYPMTQLMPMPTSPVRPPENSSQLYINTSTQPFMPPIPHGNGQLMPPPPLYPNYPAYNFQNNVDHRRPNRRDRKRSFMAQRGRRLSMLSFQDDHSHIISPHKDVPERDFYRHIANTSFGHELQVRQLFNWCFIRSLRKWEKSESTQQRDAGQSGETYTDPKRIAMVVIKEFVEDLRRGKIGVDWEAEEYNVVEEDDEKDSYRDEDTELRELFDHDEDESVVVRMPTKRRRRELPNIPNEKNVENAKNLVILEKQINDLREEIKIWSEMTNEDNSIARKWTDFKTDLASKAQRANDSDPYSTVLSEQLGQLNEKLETRMDNFQNMAHFLNSHSKLISQTSQKRLEKLTACLRDAGLGAGPEIGRRKEVRNLLQGLSKILTEQ</sequence>
<feature type="compositionally biased region" description="Low complexity" evidence="2">
    <location>
        <begin position="122"/>
        <end position="138"/>
    </location>
</feature>
<proteinExistence type="predicted"/>
<protein>
    <submittedName>
        <fullName evidence="3">LAMI_0B04896g1_1</fullName>
    </submittedName>
</protein>
<feature type="region of interest" description="Disordered" evidence="2">
    <location>
        <begin position="116"/>
        <end position="138"/>
    </location>
</feature>
<feature type="compositionally biased region" description="Basic residues" evidence="2">
    <location>
        <begin position="217"/>
        <end position="231"/>
    </location>
</feature>
<gene>
    <name evidence="3" type="ORF">LAMI_0B04896G</name>
</gene>
<dbReference type="STRING" id="1230905.A0A1G4IVN5"/>
<accession>A0A1G4IVN5</accession>
<feature type="region of interest" description="Disordered" evidence="2">
    <location>
        <begin position="52"/>
        <end position="83"/>
    </location>
</feature>